<dbReference type="InterPro" id="IPR027417">
    <property type="entry name" value="P-loop_NTPase"/>
</dbReference>
<dbReference type="InterPro" id="IPR003959">
    <property type="entry name" value="ATPase_AAA_core"/>
</dbReference>
<protein>
    <submittedName>
        <fullName evidence="2">Recombination protein F</fullName>
    </submittedName>
</protein>
<dbReference type="EMBL" id="CZAU01000002">
    <property type="protein sequence ID" value="CUO96159.1"/>
    <property type="molecule type" value="Genomic_DNA"/>
</dbReference>
<dbReference type="InterPro" id="IPR051396">
    <property type="entry name" value="Bact_Antivir_Def_Nuclease"/>
</dbReference>
<dbReference type="Gene3D" id="3.40.50.300">
    <property type="entry name" value="P-loop containing nucleotide triphosphate hydrolases"/>
    <property type="match status" value="1"/>
</dbReference>
<evidence type="ECO:0000313" key="2">
    <source>
        <dbReference type="EMBL" id="CUO96159.1"/>
    </source>
</evidence>
<dbReference type="SUPFAM" id="SSF52540">
    <property type="entry name" value="P-loop containing nucleoside triphosphate hydrolases"/>
    <property type="match status" value="1"/>
</dbReference>
<dbReference type="AlphaFoldDB" id="A0A174JGA9"/>
<dbReference type="PANTHER" id="PTHR43581:SF4">
    <property type="entry name" value="ATP_GTP PHOSPHATASE"/>
    <property type="match status" value="1"/>
</dbReference>
<accession>A0A174JGA9</accession>
<evidence type="ECO:0000313" key="3">
    <source>
        <dbReference type="Proteomes" id="UP000095564"/>
    </source>
</evidence>
<dbReference type="Pfam" id="PF13304">
    <property type="entry name" value="AAA_21"/>
    <property type="match status" value="1"/>
</dbReference>
<dbReference type="Proteomes" id="UP000095564">
    <property type="component" value="Unassembled WGS sequence"/>
</dbReference>
<gene>
    <name evidence="2" type="ORF">ERS852520_00276</name>
</gene>
<dbReference type="GO" id="GO:0005524">
    <property type="term" value="F:ATP binding"/>
    <property type="evidence" value="ECO:0007669"/>
    <property type="project" value="InterPro"/>
</dbReference>
<dbReference type="RefSeq" id="WP_055159062.1">
    <property type="nucleotide sequence ID" value="NZ_CZAU01000002.1"/>
</dbReference>
<evidence type="ECO:0000259" key="1">
    <source>
        <dbReference type="Pfam" id="PF13304"/>
    </source>
</evidence>
<proteinExistence type="predicted"/>
<organism evidence="2 3">
    <name type="scientific">Anaerostipes hadrus</name>
    <dbReference type="NCBI Taxonomy" id="649756"/>
    <lineage>
        <taxon>Bacteria</taxon>
        <taxon>Bacillati</taxon>
        <taxon>Bacillota</taxon>
        <taxon>Clostridia</taxon>
        <taxon>Lachnospirales</taxon>
        <taxon>Lachnospiraceae</taxon>
        <taxon>Anaerostipes</taxon>
    </lineage>
</organism>
<feature type="domain" description="ATPase AAA-type core" evidence="1">
    <location>
        <begin position="26"/>
        <end position="262"/>
    </location>
</feature>
<dbReference type="GO" id="GO:0016887">
    <property type="term" value="F:ATP hydrolysis activity"/>
    <property type="evidence" value="ECO:0007669"/>
    <property type="project" value="InterPro"/>
</dbReference>
<sequence length="310" mass="35707">MAIIENIHIKTFRGLNNLNLEDLAQINILTGKNNSGKTSVLEMLKNFRNFMDWDHQNMLAGNEKILYTNAYLEEFQELFDIDSEEKIITYEVGLKSKKLNVSIKATDENTCHAEIQNLLRVRIPIVSDKDRFLELDQNLKRIFEYHDLYKEAVGVLKEYDDDIIGIEYEQDGQPGPNYGHYTWTITKSSGKHIPLNIYGDGMKKALFLMAMTMKAKNGILLLDNFEVSIHPAAMDKTFRWILRACKKLNIQVFLTSHNKEAIDKILKCDPEITKDVALYTLSRINGKTAARRVLGEKAIEMQDEMGLELR</sequence>
<dbReference type="PANTHER" id="PTHR43581">
    <property type="entry name" value="ATP/GTP PHOSPHATASE"/>
    <property type="match status" value="1"/>
</dbReference>
<reference evidence="2 3" key="1">
    <citation type="submission" date="2015-09" db="EMBL/GenBank/DDBJ databases">
        <authorList>
            <consortium name="Pathogen Informatics"/>
        </authorList>
    </citation>
    <scope>NUCLEOTIDE SEQUENCE [LARGE SCALE GENOMIC DNA]</scope>
    <source>
        <strain evidence="2 3">2789STDY5834908</strain>
    </source>
</reference>
<name>A0A174JGA9_ANAHA</name>